<comment type="function">
    <text evidence="11">Component of the F(0) channel, it forms part of the peripheral stalk, linking F(1) to F(0).</text>
</comment>
<name>A0A8F8SVI8_9CONI</name>
<evidence type="ECO:0000256" key="7">
    <source>
        <dbReference type="ARBA" id="ARBA00023065"/>
    </source>
</evidence>
<reference evidence="14" key="1">
    <citation type="journal article" date="2021" name="Nat. Plants">
        <title>Gene duplications and phylogenomic conflict underlie major pulses of phenotypic evolution in gymnosperms.</title>
        <authorList>
            <person name="Stull G.W."/>
            <person name="Qu X.J."/>
            <person name="Parins-Fukuchi C."/>
            <person name="Yang Y.Y."/>
            <person name="Yang J.B."/>
            <person name="Yang Z.Y."/>
            <person name="Hu Y."/>
            <person name="Ma H."/>
            <person name="Soltis P.S."/>
            <person name="Soltis D.E."/>
            <person name="Li D.Z."/>
            <person name="Smith S.A."/>
            <person name="Yi T.S."/>
        </authorList>
    </citation>
    <scope>NUCLEOTIDE SEQUENCE</scope>
</reference>
<evidence type="ECO:0000256" key="1">
    <source>
        <dbReference type="ARBA" id="ARBA00004167"/>
    </source>
</evidence>
<proteinExistence type="inferred from homology"/>
<dbReference type="EMBL" id="MW470987">
    <property type="protein sequence ID" value="QYB21984.1"/>
    <property type="molecule type" value="Genomic_DNA"/>
</dbReference>
<evidence type="ECO:0000256" key="13">
    <source>
        <dbReference type="SAM" id="Coils"/>
    </source>
</evidence>
<organism evidence="14">
    <name type="scientific">Pherosphaera fitzgeraldii</name>
    <dbReference type="NCBI Taxonomy" id="56896"/>
    <lineage>
        <taxon>Eukaryota</taxon>
        <taxon>Viridiplantae</taxon>
        <taxon>Streptophyta</taxon>
        <taxon>Embryophyta</taxon>
        <taxon>Tracheophyta</taxon>
        <taxon>Spermatophyta</taxon>
        <taxon>Pinopsida</taxon>
        <taxon>Pinidae</taxon>
        <taxon>Conifers II</taxon>
        <taxon>Araucariales</taxon>
        <taxon>Podocarpaceae</taxon>
        <taxon>Pherosphaera</taxon>
    </lineage>
</organism>
<comment type="similarity">
    <text evidence="11 12">Belongs to the ATPase B chain family.</text>
</comment>
<dbReference type="GO" id="GO:0009535">
    <property type="term" value="C:chloroplast thylakoid membrane"/>
    <property type="evidence" value="ECO:0007669"/>
    <property type="project" value="UniProtKB-SubCell"/>
</dbReference>
<gene>
    <name evidence="11 14" type="primary">atpF</name>
</gene>
<dbReference type="GO" id="GO:0045259">
    <property type="term" value="C:proton-transporting ATP synthase complex"/>
    <property type="evidence" value="ECO:0007669"/>
    <property type="project" value="UniProtKB-KW"/>
</dbReference>
<keyword evidence="8 11" id="KW-0472">Membrane</keyword>
<evidence type="ECO:0000256" key="8">
    <source>
        <dbReference type="ARBA" id="ARBA00023136"/>
    </source>
</evidence>
<evidence type="ECO:0000256" key="6">
    <source>
        <dbReference type="ARBA" id="ARBA00022989"/>
    </source>
</evidence>
<keyword evidence="3 11" id="KW-0138">CF(0)</keyword>
<feature type="coiled-coil region" evidence="13">
    <location>
        <begin position="69"/>
        <end position="100"/>
    </location>
</feature>
<evidence type="ECO:0000256" key="5">
    <source>
        <dbReference type="ARBA" id="ARBA00022781"/>
    </source>
</evidence>
<reference evidence="14" key="2">
    <citation type="submission" date="2021-01" db="EMBL/GenBank/DDBJ databases">
        <authorList>
            <person name="Stull G."/>
            <person name="Qu X.-J."/>
            <person name="Parins-Fukuchi C."/>
            <person name="Yang Y.-Y."/>
            <person name="Yang J.-B."/>
            <person name="Yang Z.-Y."/>
            <person name="Hu Y."/>
            <person name="Ma H."/>
            <person name="Soltis P."/>
            <person name="Soltis D."/>
            <person name="Li D.-Z."/>
            <person name="Smith S."/>
            <person name="Yi T.-S."/>
        </authorList>
    </citation>
    <scope>NUCLEOTIDE SEQUENCE</scope>
</reference>
<evidence type="ECO:0000256" key="2">
    <source>
        <dbReference type="ARBA" id="ARBA00022448"/>
    </source>
</evidence>
<dbReference type="PANTHER" id="PTHR34264">
    <property type="entry name" value="ATP SYNTHASE SUBUNIT B, CHLOROPLASTIC"/>
    <property type="match status" value="1"/>
</dbReference>
<dbReference type="InterPro" id="IPR002146">
    <property type="entry name" value="ATP_synth_b/b'su_bac/chlpt"/>
</dbReference>
<sequence>MRGERMKNVTYSFITLVFCPSAGTFELNKNILETNIINLSVVLTVLIFFGKGLLSDLLYSRQDRIFTAVQNAEELSKSALDKLKEARVSLQEVEKSAEEIRLFGYSQIKREKEDFINATSANLEQLEDPKNETICLEEQKIMEEVQQYVSRQVLQRVLQILKSRLNSEELHLRTIDHYIGLLSDLKKDLKKIKVI</sequence>
<evidence type="ECO:0000256" key="12">
    <source>
        <dbReference type="RuleBase" id="RU003848"/>
    </source>
</evidence>
<evidence type="ECO:0000313" key="14">
    <source>
        <dbReference type="EMBL" id="QYB21984.1"/>
    </source>
</evidence>
<keyword evidence="5 11" id="KW-0375">Hydrogen ion transport</keyword>
<comment type="function">
    <text evidence="10 11">F(1)F(0) ATP synthase produces ATP from ADP in the presence of a proton or sodium gradient. F-type ATPases consist of two structural domains, F(1) containing the extramembraneous catalytic core and F(0) containing the membrane proton channel, linked together by a central stalk and a peripheral stalk. During catalysis, ATP synthesis in the catalytic domain of F(1) is coupled via a rotary mechanism of the central stalk subunits to proton translocation.</text>
</comment>
<evidence type="ECO:0000256" key="4">
    <source>
        <dbReference type="ARBA" id="ARBA00022692"/>
    </source>
</evidence>
<dbReference type="GO" id="GO:0046933">
    <property type="term" value="F:proton-transporting ATP synthase activity, rotational mechanism"/>
    <property type="evidence" value="ECO:0007669"/>
    <property type="project" value="UniProtKB-UniRule"/>
</dbReference>
<dbReference type="Pfam" id="PF00430">
    <property type="entry name" value="ATP-synt_B"/>
    <property type="match status" value="1"/>
</dbReference>
<keyword evidence="6 11" id="KW-1133">Transmembrane helix</keyword>
<keyword evidence="14" id="KW-0934">Plastid</keyword>
<keyword evidence="11" id="KW-0793">Thylakoid</keyword>
<dbReference type="HAMAP" id="MF_01398">
    <property type="entry name" value="ATP_synth_b_bprime"/>
    <property type="match status" value="1"/>
</dbReference>
<keyword evidence="7 11" id="KW-0406">Ion transport</keyword>
<keyword evidence="14" id="KW-0150">Chloroplast</keyword>
<dbReference type="AlphaFoldDB" id="A0A8F8SVI8"/>
<feature type="transmembrane region" description="Helical" evidence="11">
    <location>
        <begin position="34"/>
        <end position="54"/>
    </location>
</feature>
<keyword evidence="9 11" id="KW-0066">ATP synthesis</keyword>
<evidence type="ECO:0000256" key="3">
    <source>
        <dbReference type="ARBA" id="ARBA00022547"/>
    </source>
</evidence>
<dbReference type="PANTHER" id="PTHR34264:SF3">
    <property type="entry name" value="ATP SYNTHASE SUBUNIT B, CHLOROPLASTIC"/>
    <property type="match status" value="1"/>
</dbReference>
<keyword evidence="4 11" id="KW-0812">Transmembrane</keyword>
<accession>A0A8F8SVI8</accession>
<keyword evidence="13" id="KW-0175">Coiled coil</keyword>
<comment type="subcellular location">
    <subcellularLocation>
        <location evidence="1">Membrane</location>
        <topology evidence="1">Single-pass membrane protein</topology>
    </subcellularLocation>
    <subcellularLocation>
        <location evidence="11">Plastid</location>
        <location evidence="11">Chloroplast thylakoid membrane</location>
        <topology evidence="11">Single-pass membrane protein</topology>
    </subcellularLocation>
</comment>
<keyword evidence="2 11" id="KW-0813">Transport</keyword>
<evidence type="ECO:0000256" key="11">
    <source>
        <dbReference type="HAMAP-Rule" id="MF_01398"/>
    </source>
</evidence>
<evidence type="ECO:0000256" key="10">
    <source>
        <dbReference type="ARBA" id="ARBA00025198"/>
    </source>
</evidence>
<comment type="miscellaneous">
    <text evidence="11">In plastids the F-type ATPase is also known as CF(1)CF(0).</text>
</comment>
<comment type="subunit">
    <text evidence="11">F-type ATPases have 2 components, F(1) - the catalytic core - and F(0) - the membrane proton channel. F(1) has five subunits: alpha(3), beta(3), gamma(1), delta(1), epsilon(1). F(0) has four main subunits: a(1), b(1), b'(1) and c(10-14). The alpha and beta chains form an alternating ring which encloses part of the gamma chain. F(1) is attached to F(0) by a central stalk formed by the gamma and epsilon chains, while a peripheral stalk is formed by the delta, b and b' chains.</text>
</comment>
<evidence type="ECO:0000256" key="9">
    <source>
        <dbReference type="ARBA" id="ARBA00023310"/>
    </source>
</evidence>
<dbReference type="CDD" id="cd06503">
    <property type="entry name" value="ATP-synt_Fo_b"/>
    <property type="match status" value="1"/>
</dbReference>
<protein>
    <recommendedName>
        <fullName evidence="11">ATP synthase subunit b, chloroplastic</fullName>
    </recommendedName>
    <alternativeName>
        <fullName evidence="11">ATP synthase F(0) sector subunit b</fullName>
    </alternativeName>
    <alternativeName>
        <fullName evidence="11">ATPase subunit I</fullName>
    </alternativeName>
</protein>
<geneLocation type="chloroplast" evidence="14"/>